<feature type="domain" description="DDE-1" evidence="2">
    <location>
        <begin position="137"/>
        <end position="197"/>
    </location>
</feature>
<dbReference type="EMBL" id="JARBHB010000014">
    <property type="protein sequence ID" value="KAJ8868371.1"/>
    <property type="molecule type" value="Genomic_DNA"/>
</dbReference>
<dbReference type="PANTHER" id="PTHR19303">
    <property type="entry name" value="TRANSPOSON"/>
    <property type="match status" value="1"/>
</dbReference>
<name>A0ABQ9G7E6_9NEOP</name>
<comment type="caution">
    <text evidence="3">The sequence shown here is derived from an EMBL/GenBank/DDBJ whole genome shotgun (WGS) entry which is preliminary data.</text>
</comment>
<dbReference type="InterPro" id="IPR004875">
    <property type="entry name" value="DDE_SF_endonuclease_dom"/>
</dbReference>
<feature type="compositionally biased region" description="Basic and acidic residues" evidence="1">
    <location>
        <begin position="288"/>
        <end position="302"/>
    </location>
</feature>
<dbReference type="InterPro" id="IPR050863">
    <property type="entry name" value="CenT-Element_Derived"/>
</dbReference>
<evidence type="ECO:0000256" key="1">
    <source>
        <dbReference type="SAM" id="MobiDB-lite"/>
    </source>
</evidence>
<proteinExistence type="predicted"/>
<protein>
    <recommendedName>
        <fullName evidence="2">DDE-1 domain-containing protein</fullName>
    </recommendedName>
</protein>
<reference evidence="3 4" key="1">
    <citation type="submission" date="2023-02" db="EMBL/GenBank/DDBJ databases">
        <title>LHISI_Scaffold_Assembly.</title>
        <authorList>
            <person name="Stuart O.P."/>
            <person name="Cleave R."/>
            <person name="Magrath M.J.L."/>
            <person name="Mikheyev A.S."/>
        </authorList>
    </citation>
    <scope>NUCLEOTIDE SEQUENCE [LARGE SCALE GENOMIC DNA]</scope>
    <source>
        <strain evidence="3">Daus_M_001</strain>
        <tissue evidence="3">Leg muscle</tissue>
    </source>
</reference>
<evidence type="ECO:0000313" key="4">
    <source>
        <dbReference type="Proteomes" id="UP001159363"/>
    </source>
</evidence>
<feature type="region of interest" description="Disordered" evidence="1">
    <location>
        <begin position="283"/>
        <end position="336"/>
    </location>
</feature>
<organism evidence="3 4">
    <name type="scientific">Dryococelus australis</name>
    <dbReference type="NCBI Taxonomy" id="614101"/>
    <lineage>
        <taxon>Eukaryota</taxon>
        <taxon>Metazoa</taxon>
        <taxon>Ecdysozoa</taxon>
        <taxon>Arthropoda</taxon>
        <taxon>Hexapoda</taxon>
        <taxon>Insecta</taxon>
        <taxon>Pterygota</taxon>
        <taxon>Neoptera</taxon>
        <taxon>Polyneoptera</taxon>
        <taxon>Phasmatodea</taxon>
        <taxon>Verophasmatodea</taxon>
        <taxon>Anareolatae</taxon>
        <taxon>Phasmatidae</taxon>
        <taxon>Eurycanthinae</taxon>
        <taxon>Dryococelus</taxon>
    </lineage>
</organism>
<feature type="compositionally biased region" description="Acidic residues" evidence="1">
    <location>
        <begin position="324"/>
        <end position="336"/>
    </location>
</feature>
<evidence type="ECO:0000259" key="2">
    <source>
        <dbReference type="Pfam" id="PF03184"/>
    </source>
</evidence>
<gene>
    <name evidence="3" type="ORF">PR048_029887</name>
</gene>
<dbReference type="PANTHER" id="PTHR19303:SF74">
    <property type="entry name" value="POGO TRANSPOSABLE ELEMENT WITH KRAB DOMAIN"/>
    <property type="match status" value="1"/>
</dbReference>
<keyword evidence="4" id="KW-1185">Reference proteome</keyword>
<dbReference type="Pfam" id="PF03184">
    <property type="entry name" value="DDE_1"/>
    <property type="match status" value="1"/>
</dbReference>
<dbReference type="Proteomes" id="UP001159363">
    <property type="component" value="Chromosome 13"/>
</dbReference>
<sequence length="380" mass="42802">MPRHRPRTTQKASWNAGTLAAAVKSTQEDETKVSKLAGRDWLEGIGWKGLAGRYWLEGFMKRHPRISLRQPQASSINRITAFNKDEVRHLYDNLEGLMVKYKFSPDKIFNVDETRISTVQNSGKIVAKKGAFCKPDPKNHVLLVLDNLSSHFSLESYDFCHQNGIIMLSLPPRTSRRMQPLDVAFYAPLKKVIMKHAEDGCVQAVDITEQGMENVTSATSPVMPSYTTINRSVSPNMDLIPSICTGPSCSLQDVTPVPKINSPNTTVSKTRCGRKMHSQVLTSTPQKKCLEDAKQKKADTKKKERRTRKPEKIHNMKNFSGSSSEDDSAVDLCGDDNEPTISNTEDICILCGDEGQDNELWYRVQVHFVFRVGSCRVHWF</sequence>
<accession>A0ABQ9G7E6</accession>
<evidence type="ECO:0000313" key="3">
    <source>
        <dbReference type="EMBL" id="KAJ8868371.1"/>
    </source>
</evidence>